<proteinExistence type="predicted"/>
<dbReference type="InterPro" id="IPR011333">
    <property type="entry name" value="SKP1/BTB/POZ_sf"/>
</dbReference>
<dbReference type="Gene3D" id="3.30.710.10">
    <property type="entry name" value="Potassium Channel Kv1.1, Chain A"/>
    <property type="match status" value="1"/>
</dbReference>
<dbReference type="AlphaFoldDB" id="A0A9P5X6C0"/>
<name>A0A9P5X6C0_9AGAR</name>
<dbReference type="OrthoDB" id="2593747at2759"/>
<evidence type="ECO:0000313" key="1">
    <source>
        <dbReference type="EMBL" id="KAF9444177.1"/>
    </source>
</evidence>
<dbReference type="Proteomes" id="UP000807342">
    <property type="component" value="Unassembled WGS sequence"/>
</dbReference>
<evidence type="ECO:0008006" key="3">
    <source>
        <dbReference type="Google" id="ProtNLM"/>
    </source>
</evidence>
<keyword evidence="2" id="KW-1185">Reference proteome</keyword>
<dbReference type="EMBL" id="MU151397">
    <property type="protein sequence ID" value="KAF9444177.1"/>
    <property type="molecule type" value="Genomic_DNA"/>
</dbReference>
<accession>A0A9P5X6C0</accession>
<sequence>MSSVTTGLEGLPPHNDVGAHRHAEYYIRGGDAHFRARDTQFCIHSYFFRCRSEYWHGRISDPDALGERQGVLGSSEATPFVLDEDPADFARFLWAIYNPRYGIHETSADQWTVILRLATEWGFREARELAFRHMKTIQMDDIERINIFQRHNAPHSFILPLLVELASPERELTHDEFLALEGDTTKYCVTRAREKLLRALPATAASGNPPTPSFGCLGDEERSRIVSGVLEVALPEAVGEFEVQPNNLSLLGPPPNTSLVGGEDRDREVIVNSGHQVATDDIALGWDLGWDLVQVSEGERAVGLSQGFVHGPLMHPSVLLPYCLVVSLICALIA</sequence>
<comment type="caution">
    <text evidence="1">The sequence shown here is derived from an EMBL/GenBank/DDBJ whole genome shotgun (WGS) entry which is preliminary data.</text>
</comment>
<evidence type="ECO:0000313" key="2">
    <source>
        <dbReference type="Proteomes" id="UP000807342"/>
    </source>
</evidence>
<gene>
    <name evidence="1" type="ORF">P691DRAFT_763631</name>
</gene>
<protein>
    <recommendedName>
        <fullName evidence="3">BTB domain-containing protein</fullName>
    </recommendedName>
</protein>
<reference evidence="1" key="1">
    <citation type="submission" date="2020-11" db="EMBL/GenBank/DDBJ databases">
        <authorList>
            <consortium name="DOE Joint Genome Institute"/>
            <person name="Ahrendt S."/>
            <person name="Riley R."/>
            <person name="Andreopoulos W."/>
            <person name="Labutti K."/>
            <person name="Pangilinan J."/>
            <person name="Ruiz-Duenas F.J."/>
            <person name="Barrasa J.M."/>
            <person name="Sanchez-Garcia M."/>
            <person name="Camarero S."/>
            <person name="Miyauchi S."/>
            <person name="Serrano A."/>
            <person name="Linde D."/>
            <person name="Babiker R."/>
            <person name="Drula E."/>
            <person name="Ayuso-Fernandez I."/>
            <person name="Pacheco R."/>
            <person name="Padilla G."/>
            <person name="Ferreira P."/>
            <person name="Barriuso J."/>
            <person name="Kellner H."/>
            <person name="Castanera R."/>
            <person name="Alfaro M."/>
            <person name="Ramirez L."/>
            <person name="Pisabarro A.G."/>
            <person name="Kuo A."/>
            <person name="Tritt A."/>
            <person name="Lipzen A."/>
            <person name="He G."/>
            <person name="Yan M."/>
            <person name="Ng V."/>
            <person name="Cullen D."/>
            <person name="Martin F."/>
            <person name="Rosso M.-N."/>
            <person name="Henrissat B."/>
            <person name="Hibbett D."/>
            <person name="Martinez A.T."/>
            <person name="Grigoriev I.V."/>
        </authorList>
    </citation>
    <scope>NUCLEOTIDE SEQUENCE</scope>
    <source>
        <strain evidence="1">MF-IS2</strain>
    </source>
</reference>
<organism evidence="1 2">
    <name type="scientific">Macrolepiota fuliginosa MF-IS2</name>
    <dbReference type="NCBI Taxonomy" id="1400762"/>
    <lineage>
        <taxon>Eukaryota</taxon>
        <taxon>Fungi</taxon>
        <taxon>Dikarya</taxon>
        <taxon>Basidiomycota</taxon>
        <taxon>Agaricomycotina</taxon>
        <taxon>Agaricomycetes</taxon>
        <taxon>Agaricomycetidae</taxon>
        <taxon>Agaricales</taxon>
        <taxon>Agaricineae</taxon>
        <taxon>Agaricaceae</taxon>
        <taxon>Macrolepiota</taxon>
    </lineage>
</organism>